<keyword evidence="4" id="KW-0732">Signal</keyword>
<gene>
    <name evidence="9" type="ORF">NE686_08235</name>
</gene>
<name>A0ABT1S9C0_9FIRM</name>
<evidence type="ECO:0000256" key="5">
    <source>
        <dbReference type="ARBA" id="ARBA00022764"/>
    </source>
</evidence>
<sequence length="393" mass="46541">MKKFLRYKIILIFLLVIFAIPILTAMRHNVNVSNIENRTLAPLPQYSNERLLNGEYFSQWENYISDHIIGRDYLIKSYTLLNMKVLGKHKINNIIIGKEDTLLPFYTEELSNNLEDYLNNLNAMTENMKDLQNHIKSNGGEFYFVGLPGQSSFFRSRYQNYFENKEGYFVENENKMFNNLEKNNINYINMNEVFKKDQDNENYLKTDHHFSFKGSYKTYVEIIDRLRNDLGLDIGKPLDIEELDIVTLDKPILGSRNRQLYFLHPTDEKVSIAYPRTPIDYEKYTNGVLDPKLYYINNDENPSYNIYMGGDQKEIIIDTNREDLPNLLIFGDSFTNALEPLLYYHFNETRILDLRHYKEMNLYEYIDLHKPTVVLMIRDDLNYGNPEGNGKFQ</sequence>
<dbReference type="Pfam" id="PF16822">
    <property type="entry name" value="ALGX"/>
    <property type="match status" value="1"/>
</dbReference>
<keyword evidence="3" id="KW-0808">Transferase</keyword>
<keyword evidence="7" id="KW-0175">Coiled coil</keyword>
<dbReference type="InterPro" id="IPR031811">
    <property type="entry name" value="ALGX/ALGJ_SGNH-like"/>
</dbReference>
<dbReference type="EMBL" id="JANGAC010000005">
    <property type="protein sequence ID" value="MCQ4923067.1"/>
    <property type="molecule type" value="Genomic_DNA"/>
</dbReference>
<comment type="subcellular location">
    <subcellularLocation>
        <location evidence="1">Periplasm</location>
    </subcellularLocation>
</comment>
<feature type="coiled-coil region" evidence="7">
    <location>
        <begin position="107"/>
        <end position="134"/>
    </location>
</feature>
<dbReference type="RefSeq" id="WP_256311121.1">
    <property type="nucleotide sequence ID" value="NZ_JANGAC010000005.1"/>
</dbReference>
<proteinExistence type="predicted"/>
<organism evidence="9 10">
    <name type="scientific">Tissierella carlieri</name>
    <dbReference type="NCBI Taxonomy" id="689904"/>
    <lineage>
        <taxon>Bacteria</taxon>
        <taxon>Bacillati</taxon>
        <taxon>Bacillota</taxon>
        <taxon>Tissierellia</taxon>
        <taxon>Tissierellales</taxon>
        <taxon>Tissierellaceae</taxon>
        <taxon>Tissierella</taxon>
    </lineage>
</organism>
<keyword evidence="5" id="KW-0574">Periplasm</keyword>
<evidence type="ECO:0000256" key="7">
    <source>
        <dbReference type="SAM" id="Coils"/>
    </source>
</evidence>
<evidence type="ECO:0000313" key="10">
    <source>
        <dbReference type="Proteomes" id="UP001524478"/>
    </source>
</evidence>
<evidence type="ECO:0000256" key="2">
    <source>
        <dbReference type="ARBA" id="ARBA00005182"/>
    </source>
</evidence>
<dbReference type="Proteomes" id="UP001524478">
    <property type="component" value="Unassembled WGS sequence"/>
</dbReference>
<evidence type="ECO:0000256" key="6">
    <source>
        <dbReference type="ARBA" id="ARBA00022841"/>
    </source>
</evidence>
<evidence type="ECO:0000259" key="8">
    <source>
        <dbReference type="Pfam" id="PF16822"/>
    </source>
</evidence>
<reference evidence="9 10" key="1">
    <citation type="submission" date="2022-06" db="EMBL/GenBank/DDBJ databases">
        <title>Isolation of gut microbiota from human fecal samples.</title>
        <authorList>
            <person name="Pamer E.G."/>
            <person name="Barat B."/>
            <person name="Waligurski E."/>
            <person name="Medina S."/>
            <person name="Paddock L."/>
            <person name="Mostad J."/>
        </authorList>
    </citation>
    <scope>NUCLEOTIDE SEQUENCE [LARGE SCALE GENOMIC DNA]</scope>
    <source>
        <strain evidence="9 10">DFI.7.95</strain>
    </source>
</reference>
<keyword evidence="6" id="KW-0016">Alginate biosynthesis</keyword>
<accession>A0ABT1S9C0</accession>
<comment type="pathway">
    <text evidence="2">Glycan biosynthesis; alginate biosynthesis.</text>
</comment>
<evidence type="ECO:0000256" key="1">
    <source>
        <dbReference type="ARBA" id="ARBA00004418"/>
    </source>
</evidence>
<evidence type="ECO:0000256" key="4">
    <source>
        <dbReference type="ARBA" id="ARBA00022729"/>
    </source>
</evidence>
<protein>
    <submittedName>
        <fullName evidence="9">DHHW family protein</fullName>
    </submittedName>
</protein>
<evidence type="ECO:0000256" key="3">
    <source>
        <dbReference type="ARBA" id="ARBA00022679"/>
    </source>
</evidence>
<comment type="caution">
    <text evidence="9">The sequence shown here is derived from an EMBL/GenBank/DDBJ whole genome shotgun (WGS) entry which is preliminary data.</text>
</comment>
<feature type="domain" description="AlgX/AlgJ SGNH hydrolase-like" evidence="8">
    <location>
        <begin position="105"/>
        <end position="229"/>
    </location>
</feature>
<keyword evidence="10" id="KW-1185">Reference proteome</keyword>
<evidence type="ECO:0000313" key="9">
    <source>
        <dbReference type="EMBL" id="MCQ4923067.1"/>
    </source>
</evidence>